<dbReference type="OrthoDB" id="7054794at2"/>
<dbReference type="EMBL" id="WTYM01000031">
    <property type="protein sequence ID" value="MXO58972.1"/>
    <property type="molecule type" value="Genomic_DNA"/>
</dbReference>
<evidence type="ECO:0000313" key="3">
    <source>
        <dbReference type="Proteomes" id="UP000433652"/>
    </source>
</evidence>
<protein>
    <recommendedName>
        <fullName evidence="4">Secreted protein</fullName>
    </recommendedName>
</protein>
<dbReference type="Proteomes" id="UP000433652">
    <property type="component" value="Unassembled WGS sequence"/>
</dbReference>
<feature type="signal peptide" evidence="1">
    <location>
        <begin position="1"/>
        <end position="24"/>
    </location>
</feature>
<gene>
    <name evidence="2" type="ORF">GRI89_05405</name>
</gene>
<comment type="caution">
    <text evidence="2">The sequence shown here is derived from an EMBL/GenBank/DDBJ whole genome shotgun (WGS) entry which is preliminary data.</text>
</comment>
<evidence type="ECO:0008006" key="4">
    <source>
        <dbReference type="Google" id="ProtNLM"/>
    </source>
</evidence>
<accession>A0A6I4SXD3</accession>
<keyword evidence="1" id="KW-0732">Signal</keyword>
<feature type="chain" id="PRO_5026352973" description="Secreted protein" evidence="1">
    <location>
        <begin position="25"/>
        <end position="363"/>
    </location>
</feature>
<dbReference type="AlphaFoldDB" id="A0A6I4SXD3"/>
<proteinExistence type="predicted"/>
<keyword evidence="3" id="KW-1185">Reference proteome</keyword>
<evidence type="ECO:0000313" key="2">
    <source>
        <dbReference type="EMBL" id="MXO58972.1"/>
    </source>
</evidence>
<sequence length="363" mass="39873">MSLRMVGIALALPLTIVAVAPVAAEDQVNATAMDPIYQSPPGWSVPRTEWGDPDLTGKWPIDNLSGTPAQRPAPLGTKAWLTDEEYAAAQKAADEQLKLYNMEVKANRMGMGHWTERGQPMRQTSLIMEPADGRVPPPTAAGLEGSKNMKSSWSEDTFIWVTDFSPYDRCIARGLPGAMTPGAYNSGIEVWQSPGYAVIRLEMIHDARIIPLAGKGPPPAPVKSWMGYSVGHWEGDTLVIETTNFLPGQPIGGSGVNGRSIPSSDQMKMVEKLTLTNPDHIHYEAWVSDPVTLTAPFKYDFPWTRNSDYVQYEYACIEGNEQTRGYIEGTSPFLAAKREARAEQRDAGEIMHTEEGITLSVHK</sequence>
<evidence type="ECO:0000256" key="1">
    <source>
        <dbReference type="SAM" id="SignalP"/>
    </source>
</evidence>
<organism evidence="2 3">
    <name type="scientific">Croceibacterium salegens</name>
    <dbReference type="NCBI Taxonomy" id="1737568"/>
    <lineage>
        <taxon>Bacteria</taxon>
        <taxon>Pseudomonadati</taxon>
        <taxon>Pseudomonadota</taxon>
        <taxon>Alphaproteobacteria</taxon>
        <taxon>Sphingomonadales</taxon>
        <taxon>Erythrobacteraceae</taxon>
        <taxon>Croceibacterium</taxon>
    </lineage>
</organism>
<reference evidence="2 3" key="1">
    <citation type="submission" date="2019-12" db="EMBL/GenBank/DDBJ databases">
        <title>Genomic-based taxomic classification of the family Erythrobacteraceae.</title>
        <authorList>
            <person name="Xu L."/>
        </authorList>
    </citation>
    <scope>NUCLEOTIDE SEQUENCE [LARGE SCALE GENOMIC DNA]</scope>
    <source>
        <strain evidence="2 3">MCCC 1K01500</strain>
    </source>
</reference>
<name>A0A6I4SXD3_9SPHN</name>
<dbReference type="RefSeq" id="WP_159792996.1">
    <property type="nucleotide sequence ID" value="NZ_WTYM01000031.1"/>
</dbReference>